<evidence type="ECO:0008006" key="3">
    <source>
        <dbReference type="Google" id="ProtNLM"/>
    </source>
</evidence>
<organism evidence="1 2">
    <name type="scientific">Paraburkholderia madseniana</name>
    <dbReference type="NCBI Taxonomy" id="2599607"/>
    <lineage>
        <taxon>Bacteria</taxon>
        <taxon>Pseudomonadati</taxon>
        <taxon>Pseudomonadota</taxon>
        <taxon>Betaproteobacteria</taxon>
        <taxon>Burkholderiales</taxon>
        <taxon>Burkholderiaceae</taxon>
        <taxon>Paraburkholderia</taxon>
    </lineage>
</organism>
<proteinExistence type="predicted"/>
<sequence length="205" mass="22613">MPKFSRLRSGHILARRWFAMAGLEAHADAYIRYLTEHGYAVPTVECYFRCVAHFLRWAVQQHAAFHDIGDALIDRFIHGHLPHCQCAPQCRRTSADVHAALMHFLDMYGIVRAMQAPIASASIDAELAIFTQYMMEVRGLSESTLASAMRSTPALGAAGTRIQPAGGHPGYRGIESYSHVHGRSVNGVACGSACRSDWVFVMPRG</sequence>
<name>A0A6N6VZ52_9BURK</name>
<accession>A0A6N6VZ52</accession>
<evidence type="ECO:0000313" key="2">
    <source>
        <dbReference type="Proteomes" id="UP000463700"/>
    </source>
</evidence>
<protein>
    <recommendedName>
        <fullName evidence="3">Core-binding (CB) domain-containing protein</fullName>
    </recommendedName>
</protein>
<evidence type="ECO:0000313" key="1">
    <source>
        <dbReference type="EMBL" id="KAE8753583.1"/>
    </source>
</evidence>
<dbReference type="AlphaFoldDB" id="A0A6N6VZ52"/>
<gene>
    <name evidence="1" type="ORF">FSO04_44320</name>
</gene>
<dbReference type="OrthoDB" id="8912821at2"/>
<dbReference type="EMBL" id="VOSW01000192">
    <property type="protein sequence ID" value="KAE8753583.1"/>
    <property type="molecule type" value="Genomic_DNA"/>
</dbReference>
<reference evidence="1 2" key="1">
    <citation type="journal article" date="2020" name="Int. J. Syst. Evol. Microbiol.">
        <title>Paraburkholderia madseniana sp. nov., a phenolic acid-degrading bacterium isolated from acidic forest soil.</title>
        <authorList>
            <person name="Wilhelm R.C."/>
            <person name="Murphy S.J.L."/>
            <person name="Feriancek N.M."/>
            <person name="Karasz D.C."/>
            <person name="DeRito C.M."/>
            <person name="Newman J.D."/>
            <person name="Buckley D.H."/>
        </authorList>
    </citation>
    <scope>NUCLEOTIDE SEQUENCE [LARGE SCALE GENOMIC DNA]</scope>
    <source>
        <strain evidence="1 2">RP11</strain>
    </source>
</reference>
<dbReference type="Proteomes" id="UP000463700">
    <property type="component" value="Unassembled WGS sequence"/>
</dbReference>
<comment type="caution">
    <text evidence="1">The sequence shown here is derived from an EMBL/GenBank/DDBJ whole genome shotgun (WGS) entry which is preliminary data.</text>
</comment>